<comment type="caution">
    <text evidence="1">The sequence shown here is derived from an EMBL/GenBank/DDBJ whole genome shotgun (WGS) entry which is preliminary data.</text>
</comment>
<evidence type="ECO:0000313" key="2">
    <source>
        <dbReference type="Proteomes" id="UP000836387"/>
    </source>
</evidence>
<sequence length="330" mass="36663">MARLAFLILSALATLVSAQSASAGCGRALCNGQEPGGFYEAFVNNRRYFVSIPLRYSISKPAPLIVSYHAGSRDVQRQVKLDQFTNPKYNTDKLVVYPEGLSKSNCAQNSTCYKHYWALGLRNFTANDTEFTRSILNEVQDLYCIDKNRIFAAGKSQGAGLVGRLLACERTLSQIFAAFALVSPLLYTDVKPCMEPYTFPIPCSPGRTDVPIIEFHGGRDVAANYRGDYARRPGQCLPSVPWWIETWVRSNELDTKGNTTQLAADTPTTNITKYGFGDKEGLVTHVFDSELGHHWPSKSKNSDNKGIPAKFEATPMILDFFDVHPLNQLL</sequence>
<dbReference type="EMBL" id="CADEHS020000003">
    <property type="protein sequence ID" value="CAG9938720.1"/>
    <property type="molecule type" value="Genomic_DNA"/>
</dbReference>
<name>A0ACA9TCX1_BIOOC</name>
<organism evidence="1 2">
    <name type="scientific">Clonostachys rosea f. rosea IK726</name>
    <dbReference type="NCBI Taxonomy" id="1349383"/>
    <lineage>
        <taxon>Eukaryota</taxon>
        <taxon>Fungi</taxon>
        <taxon>Dikarya</taxon>
        <taxon>Ascomycota</taxon>
        <taxon>Pezizomycotina</taxon>
        <taxon>Sordariomycetes</taxon>
        <taxon>Hypocreomycetidae</taxon>
        <taxon>Hypocreales</taxon>
        <taxon>Bionectriaceae</taxon>
        <taxon>Clonostachys</taxon>
    </lineage>
</organism>
<accession>A0ACA9TCX1</accession>
<reference evidence="1" key="2">
    <citation type="submission" date="2021-10" db="EMBL/GenBank/DDBJ databases">
        <authorList>
            <person name="Piombo E."/>
        </authorList>
    </citation>
    <scope>NUCLEOTIDE SEQUENCE</scope>
</reference>
<proteinExistence type="predicted"/>
<dbReference type="Proteomes" id="UP000836387">
    <property type="component" value="Unassembled WGS sequence"/>
</dbReference>
<reference evidence="1" key="1">
    <citation type="submission" date="2020-04" db="EMBL/GenBank/DDBJ databases">
        <authorList>
            <person name="Broberg M."/>
        </authorList>
    </citation>
    <scope>NUCLEOTIDE SEQUENCE</scope>
</reference>
<keyword evidence="2" id="KW-1185">Reference proteome</keyword>
<gene>
    <name evidence="1" type="ORF">CRV2_00007148</name>
</gene>
<protein>
    <submittedName>
        <fullName evidence="1">Uncharacterized protein</fullName>
    </submittedName>
</protein>
<evidence type="ECO:0000313" key="1">
    <source>
        <dbReference type="EMBL" id="CAG9938720.1"/>
    </source>
</evidence>